<accession>A0A0B7MRS2</accession>
<organism evidence="3 4">
    <name type="scientific">Parasitella parasitica</name>
    <dbReference type="NCBI Taxonomy" id="35722"/>
    <lineage>
        <taxon>Eukaryota</taxon>
        <taxon>Fungi</taxon>
        <taxon>Fungi incertae sedis</taxon>
        <taxon>Mucoromycota</taxon>
        <taxon>Mucoromycotina</taxon>
        <taxon>Mucoromycetes</taxon>
        <taxon>Mucorales</taxon>
        <taxon>Mucorineae</taxon>
        <taxon>Mucoraceae</taxon>
        <taxon>Parasitella</taxon>
    </lineage>
</organism>
<name>A0A0B7MRS2_9FUNG</name>
<dbReference type="InterPro" id="IPR013094">
    <property type="entry name" value="AB_hydrolase_3"/>
</dbReference>
<dbReference type="EMBL" id="LN719964">
    <property type="protein sequence ID" value="CEP08701.1"/>
    <property type="molecule type" value="Genomic_DNA"/>
</dbReference>
<dbReference type="Proteomes" id="UP000054107">
    <property type="component" value="Unassembled WGS sequence"/>
</dbReference>
<dbReference type="AlphaFoldDB" id="A0A0B7MRS2"/>
<dbReference type="InterPro" id="IPR050300">
    <property type="entry name" value="GDXG_lipolytic_enzyme"/>
</dbReference>
<dbReference type="PANTHER" id="PTHR48081:SF8">
    <property type="entry name" value="ALPHA_BETA HYDROLASE FOLD-3 DOMAIN-CONTAINING PROTEIN-RELATED"/>
    <property type="match status" value="1"/>
</dbReference>
<gene>
    <name evidence="3" type="primary">PARPA_02046.1 scaffold 2397</name>
</gene>
<dbReference type="PANTHER" id="PTHR48081">
    <property type="entry name" value="AB HYDROLASE SUPERFAMILY PROTEIN C4A8.06C"/>
    <property type="match status" value="1"/>
</dbReference>
<protein>
    <recommendedName>
        <fullName evidence="2">Alpha/beta hydrolase fold-3 domain-containing protein</fullName>
    </recommendedName>
</protein>
<reference evidence="3 4" key="1">
    <citation type="submission" date="2014-09" db="EMBL/GenBank/DDBJ databases">
        <authorList>
            <person name="Ellenberger Sabrina"/>
        </authorList>
    </citation>
    <scope>NUCLEOTIDE SEQUENCE [LARGE SCALE GENOMIC DNA]</scope>
    <source>
        <strain evidence="3 4">CBS 412.66</strain>
    </source>
</reference>
<evidence type="ECO:0000259" key="2">
    <source>
        <dbReference type="Pfam" id="PF07859"/>
    </source>
</evidence>
<dbReference type="Gene3D" id="3.40.50.1820">
    <property type="entry name" value="alpha/beta hydrolase"/>
    <property type="match status" value="1"/>
</dbReference>
<feature type="domain" description="Alpha/beta hydrolase fold-3" evidence="2">
    <location>
        <begin position="87"/>
        <end position="301"/>
    </location>
</feature>
<dbReference type="InterPro" id="IPR029058">
    <property type="entry name" value="AB_hydrolase_fold"/>
</dbReference>
<dbReference type="GO" id="GO:0016787">
    <property type="term" value="F:hydrolase activity"/>
    <property type="evidence" value="ECO:0007669"/>
    <property type="project" value="UniProtKB-KW"/>
</dbReference>
<keyword evidence="1" id="KW-0378">Hydrolase</keyword>
<evidence type="ECO:0000313" key="3">
    <source>
        <dbReference type="EMBL" id="CEP08701.1"/>
    </source>
</evidence>
<keyword evidence="4" id="KW-1185">Reference proteome</keyword>
<evidence type="ECO:0000313" key="4">
    <source>
        <dbReference type="Proteomes" id="UP000054107"/>
    </source>
</evidence>
<sequence>MSPIDISFLNPTSKAFLAQYPEAINFDVFTASDARSRPDGSIIEDIKAPVVDIEQIEIPDQNDGHLINCTVYKPIDTPADAKLPVFVYIPGGGFCCIHEPNYVYFLSTVGFYFVVELNCIALFVNYSLSPEVKFPVALYECHSVIDHVTKTNTAAKLQIDATRVVVGGDSAGGNLSTAVALLAKQRKLQHPIKHQILYYPFIDNDSTTESYTKFGEGFYFTKKMADYFLEWYAPDKELKEDILLFPNKASVEDLVGLPPAFLVTCEADIVRDEGESYGRRLRAANVPVSSVRVNGVLHGFVSSPPLFSDESYHIIDMTKTVLRKAFNADT</sequence>
<dbReference type="STRING" id="35722.A0A0B7MRS2"/>
<dbReference type="SUPFAM" id="SSF53474">
    <property type="entry name" value="alpha/beta-Hydrolases"/>
    <property type="match status" value="1"/>
</dbReference>
<dbReference type="Pfam" id="PF07859">
    <property type="entry name" value="Abhydrolase_3"/>
    <property type="match status" value="1"/>
</dbReference>
<dbReference type="OrthoDB" id="433474at2759"/>
<proteinExistence type="predicted"/>
<evidence type="ECO:0000256" key="1">
    <source>
        <dbReference type="ARBA" id="ARBA00022801"/>
    </source>
</evidence>